<evidence type="ECO:0000313" key="6">
    <source>
        <dbReference type="Proteomes" id="UP000283497"/>
    </source>
</evidence>
<evidence type="ECO:0000313" key="5">
    <source>
        <dbReference type="Proteomes" id="UP000262524"/>
    </source>
</evidence>
<sequence>MSTKQTREEITIRKTMMYKRGAEMIKALENCPKEELLPLPIIPAFNDELGKWEFFAEEQKKENGIGMLEKGDMDLLEHLSDPDVSYKIQLKSCENNLFHAVIEVTEKEMVTPVEVKDSDTLEEIKKKIIKKGICSKEDLKRNIDVMKAHRCPEELIRQILLRYRKFEKSISVPKTFYIDPDPKSKDASIFALALLNTLTNSATIFEGDKSVGKNVCAETLAMCLNMPYYMITFNRGMTADDIYGTKSTDNSAAELLTEELADAYLQVAAGNREIPATVEKAAKYEYLRAKASSVSIVQEESCLVEWIKNGGVMCFNEMNMAEANFFASFTNQLTDNTGFIDIPGYGHLEINPDCILIGTQNADYTGVCEQNDATMSRFGCIQFPYPKSIKAQLEATVGKDRLDKAYFKQTDELYKTLYAAVTKGMVENSCLNIRGFIRGLKGVAQVPGLSTLKRQIEIHVIDTCPVDDRLQLMQLVREKITL</sequence>
<dbReference type="GO" id="GO:0016887">
    <property type="term" value="F:ATP hydrolysis activity"/>
    <property type="evidence" value="ECO:0007669"/>
    <property type="project" value="InterPro"/>
</dbReference>
<evidence type="ECO:0000313" key="2">
    <source>
        <dbReference type="EMBL" id="RGI80583.1"/>
    </source>
</evidence>
<reference evidence="5 6" key="1">
    <citation type="submission" date="2018-08" db="EMBL/GenBank/DDBJ databases">
        <title>A genome reference for cultivated species of the human gut microbiota.</title>
        <authorList>
            <person name="Zou Y."/>
            <person name="Xue W."/>
            <person name="Luo G."/>
        </authorList>
    </citation>
    <scope>NUCLEOTIDE SEQUENCE [LARGE SCALE GENOMIC DNA]</scope>
    <source>
        <strain evidence="4 7">AF31-17AC</strain>
        <strain evidence="3 6">AF45-14BH</strain>
        <strain evidence="2 5">TM10-1AC</strain>
    </source>
</reference>
<evidence type="ECO:0000313" key="3">
    <source>
        <dbReference type="EMBL" id="RHK39134.1"/>
    </source>
</evidence>
<dbReference type="RefSeq" id="WP_117983482.1">
    <property type="nucleotide sequence ID" value="NZ_DBGCSG010000010.1"/>
</dbReference>
<dbReference type="EMBL" id="QSOE01000124">
    <property type="protein sequence ID" value="RGI80583.1"/>
    <property type="molecule type" value="Genomic_DNA"/>
</dbReference>
<feature type="domain" description="ATPase dynein-related AAA" evidence="1">
    <location>
        <begin position="204"/>
        <end position="378"/>
    </location>
</feature>
<dbReference type="Proteomes" id="UP000283700">
    <property type="component" value="Unassembled WGS sequence"/>
</dbReference>
<organism evidence="2 5">
    <name type="scientific">Anaerobutyricum hallii</name>
    <dbReference type="NCBI Taxonomy" id="39488"/>
    <lineage>
        <taxon>Bacteria</taxon>
        <taxon>Bacillati</taxon>
        <taxon>Bacillota</taxon>
        <taxon>Clostridia</taxon>
        <taxon>Lachnospirales</taxon>
        <taxon>Lachnospiraceae</taxon>
        <taxon>Anaerobutyricum</taxon>
    </lineage>
</organism>
<comment type="caution">
    <text evidence="2">The sequence shown here is derived from an EMBL/GenBank/DDBJ whole genome shotgun (WGS) entry which is preliminary data.</text>
</comment>
<proteinExistence type="predicted"/>
<evidence type="ECO:0000313" key="4">
    <source>
        <dbReference type="EMBL" id="RHN16155.1"/>
    </source>
</evidence>
<dbReference type="Proteomes" id="UP000283497">
    <property type="component" value="Unassembled WGS sequence"/>
</dbReference>
<dbReference type="InterPro" id="IPR027417">
    <property type="entry name" value="P-loop_NTPase"/>
</dbReference>
<accession>A0A374NA04</accession>
<dbReference type="EMBL" id="QRNJ01000028">
    <property type="protein sequence ID" value="RHK39134.1"/>
    <property type="molecule type" value="Genomic_DNA"/>
</dbReference>
<name>A0A374NA04_9FIRM</name>
<dbReference type="AlphaFoldDB" id="A0A374NA04"/>
<gene>
    <name evidence="3" type="ORF">DW068_08210</name>
    <name evidence="4" type="ORF">DWZ29_03360</name>
    <name evidence="2" type="ORF">DXD91_13275</name>
</gene>
<dbReference type="Proteomes" id="UP000262524">
    <property type="component" value="Unassembled WGS sequence"/>
</dbReference>
<dbReference type="EMBL" id="QRQO01000006">
    <property type="protein sequence ID" value="RHN16155.1"/>
    <property type="molecule type" value="Genomic_DNA"/>
</dbReference>
<evidence type="ECO:0000259" key="1">
    <source>
        <dbReference type="Pfam" id="PF07728"/>
    </source>
</evidence>
<dbReference type="SUPFAM" id="SSF52540">
    <property type="entry name" value="P-loop containing nucleoside triphosphate hydrolases"/>
    <property type="match status" value="1"/>
</dbReference>
<dbReference type="GO" id="GO:0005524">
    <property type="term" value="F:ATP binding"/>
    <property type="evidence" value="ECO:0007669"/>
    <property type="project" value="InterPro"/>
</dbReference>
<dbReference type="InterPro" id="IPR011704">
    <property type="entry name" value="ATPase_dyneun-rel_AAA"/>
</dbReference>
<dbReference type="Pfam" id="PF07728">
    <property type="entry name" value="AAA_5"/>
    <property type="match status" value="1"/>
</dbReference>
<evidence type="ECO:0000313" key="7">
    <source>
        <dbReference type="Proteomes" id="UP000283700"/>
    </source>
</evidence>
<protein>
    <recommendedName>
        <fullName evidence="1">ATPase dynein-related AAA domain-containing protein</fullName>
    </recommendedName>
</protein>
<dbReference type="Gene3D" id="3.40.50.300">
    <property type="entry name" value="P-loop containing nucleotide triphosphate hydrolases"/>
    <property type="match status" value="1"/>
</dbReference>